<comment type="subcellular location">
    <subcellularLocation>
        <location evidence="1">Membrane</location>
        <topology evidence="1">Multi-pass membrane protein</topology>
    </subcellularLocation>
</comment>
<evidence type="ECO:0000256" key="10">
    <source>
        <dbReference type="ARBA" id="ARBA00023136"/>
    </source>
</evidence>
<evidence type="ECO:0000256" key="2">
    <source>
        <dbReference type="ARBA" id="ARBA00022553"/>
    </source>
</evidence>
<reference evidence="13" key="2">
    <citation type="submission" date="2020-09" db="EMBL/GenBank/DDBJ databases">
        <authorList>
            <person name="Sun Q."/>
            <person name="Ohkuma M."/>
        </authorList>
    </citation>
    <scope>NUCLEOTIDE SEQUENCE</scope>
    <source>
        <strain evidence="13">JCM 4122</strain>
    </source>
</reference>
<dbReference type="AlphaFoldDB" id="A0A919BSF5"/>
<dbReference type="GO" id="GO:0005524">
    <property type="term" value="F:ATP binding"/>
    <property type="evidence" value="ECO:0007669"/>
    <property type="project" value="UniProtKB-KW"/>
</dbReference>
<evidence type="ECO:0000256" key="6">
    <source>
        <dbReference type="ARBA" id="ARBA00022777"/>
    </source>
</evidence>
<keyword evidence="2" id="KW-0597">Phosphoprotein</keyword>
<keyword evidence="14" id="KW-1185">Reference proteome</keyword>
<keyword evidence="8 11" id="KW-1133">Transmembrane helix</keyword>
<dbReference type="Gene3D" id="1.20.120.620">
    <property type="entry name" value="Backbone structure of the membrane domain of e. Coli histidine kinase receptor kdpd"/>
    <property type="match status" value="1"/>
</dbReference>
<protein>
    <recommendedName>
        <fullName evidence="12">Sensor protein KdpD transmembrane domain-containing protein</fullName>
    </recommendedName>
</protein>
<keyword evidence="4 11" id="KW-0812">Transmembrane</keyword>
<evidence type="ECO:0000256" key="5">
    <source>
        <dbReference type="ARBA" id="ARBA00022741"/>
    </source>
</evidence>
<evidence type="ECO:0000313" key="13">
    <source>
        <dbReference type="EMBL" id="GHG06861.1"/>
    </source>
</evidence>
<keyword evidence="7" id="KW-0067">ATP-binding</keyword>
<evidence type="ECO:0000313" key="14">
    <source>
        <dbReference type="Proteomes" id="UP000632849"/>
    </source>
</evidence>
<evidence type="ECO:0000256" key="3">
    <source>
        <dbReference type="ARBA" id="ARBA00022679"/>
    </source>
</evidence>
<gene>
    <name evidence="13" type="ORF">GCM10017667_42730</name>
</gene>
<proteinExistence type="predicted"/>
<keyword evidence="5" id="KW-0547">Nucleotide-binding</keyword>
<dbReference type="InterPro" id="IPR025201">
    <property type="entry name" value="KdpD_TM"/>
</dbReference>
<evidence type="ECO:0000256" key="11">
    <source>
        <dbReference type="SAM" id="Phobius"/>
    </source>
</evidence>
<keyword evidence="6" id="KW-0418">Kinase</keyword>
<evidence type="ECO:0000256" key="9">
    <source>
        <dbReference type="ARBA" id="ARBA00023012"/>
    </source>
</evidence>
<sequence>MRMPIRDVVAVTAAVLAPFLVALTLLPLRRSVTSTNLALVLVVVVVAVSALGNRWAGALAAVSAVAWFDFFHTEPYQSFDIRDRADVETALLLLVVGLIMSQLAARARVMRSAAGTDAEHLERLHRTIRLMRSGGCAAPELIDRFRRDLVDVLELRECRFTFAVEPAGSPPPRLQTDGSVRVEGWIWDLERQGWPDGEIELPAVAAGKVRGRFLLTPTPGTVPVPVEARLVAVDLAGLAAVALEGSGRLGRVLKVGSLPRLAS</sequence>
<dbReference type="InterPro" id="IPR038318">
    <property type="entry name" value="KdpD_sf"/>
</dbReference>
<keyword evidence="9" id="KW-0902">Two-component regulatory system</keyword>
<feature type="domain" description="Sensor protein KdpD transmembrane" evidence="12">
    <location>
        <begin position="12"/>
        <end position="114"/>
    </location>
</feature>
<reference evidence="13" key="1">
    <citation type="journal article" date="2014" name="Int. J. Syst. Evol. Microbiol.">
        <title>Complete genome sequence of Corynebacterium casei LMG S-19264T (=DSM 44701T), isolated from a smear-ripened cheese.</title>
        <authorList>
            <consortium name="US DOE Joint Genome Institute (JGI-PGF)"/>
            <person name="Walter F."/>
            <person name="Albersmeier A."/>
            <person name="Kalinowski J."/>
            <person name="Ruckert C."/>
        </authorList>
    </citation>
    <scope>NUCLEOTIDE SEQUENCE</scope>
    <source>
        <strain evidence="13">JCM 4122</strain>
    </source>
</reference>
<dbReference type="GO" id="GO:0000160">
    <property type="term" value="P:phosphorelay signal transduction system"/>
    <property type="evidence" value="ECO:0007669"/>
    <property type="project" value="UniProtKB-KW"/>
</dbReference>
<evidence type="ECO:0000256" key="4">
    <source>
        <dbReference type="ARBA" id="ARBA00022692"/>
    </source>
</evidence>
<dbReference type="GO" id="GO:0016020">
    <property type="term" value="C:membrane"/>
    <property type="evidence" value="ECO:0007669"/>
    <property type="project" value="UniProtKB-SubCell"/>
</dbReference>
<accession>A0A919BSF5</accession>
<evidence type="ECO:0000259" key="12">
    <source>
        <dbReference type="Pfam" id="PF13493"/>
    </source>
</evidence>
<evidence type="ECO:0000256" key="8">
    <source>
        <dbReference type="ARBA" id="ARBA00022989"/>
    </source>
</evidence>
<organism evidence="13 14">
    <name type="scientific">Streptomyces filamentosus</name>
    <name type="common">Streptomyces roseosporus</name>
    <dbReference type="NCBI Taxonomy" id="67294"/>
    <lineage>
        <taxon>Bacteria</taxon>
        <taxon>Bacillati</taxon>
        <taxon>Actinomycetota</taxon>
        <taxon>Actinomycetes</taxon>
        <taxon>Kitasatosporales</taxon>
        <taxon>Streptomycetaceae</taxon>
        <taxon>Streptomyces</taxon>
    </lineage>
</organism>
<evidence type="ECO:0000256" key="1">
    <source>
        <dbReference type="ARBA" id="ARBA00004141"/>
    </source>
</evidence>
<dbReference type="RefSeq" id="WP_190043448.1">
    <property type="nucleotide sequence ID" value="NZ_BNBE01000002.1"/>
</dbReference>
<evidence type="ECO:0000256" key="7">
    <source>
        <dbReference type="ARBA" id="ARBA00022840"/>
    </source>
</evidence>
<feature type="transmembrane region" description="Helical" evidence="11">
    <location>
        <begin position="41"/>
        <end position="68"/>
    </location>
</feature>
<dbReference type="Pfam" id="PF13493">
    <property type="entry name" value="DUF4118"/>
    <property type="match status" value="1"/>
</dbReference>
<dbReference type="Proteomes" id="UP000632849">
    <property type="component" value="Unassembled WGS sequence"/>
</dbReference>
<comment type="caution">
    <text evidence="13">The sequence shown here is derived from an EMBL/GenBank/DDBJ whole genome shotgun (WGS) entry which is preliminary data.</text>
</comment>
<name>A0A919BSF5_STRFL</name>
<dbReference type="EMBL" id="BNBE01000002">
    <property type="protein sequence ID" value="GHG06861.1"/>
    <property type="molecule type" value="Genomic_DNA"/>
</dbReference>
<keyword evidence="3" id="KW-0808">Transferase</keyword>
<dbReference type="GO" id="GO:0016301">
    <property type="term" value="F:kinase activity"/>
    <property type="evidence" value="ECO:0007669"/>
    <property type="project" value="UniProtKB-KW"/>
</dbReference>
<keyword evidence="10 11" id="KW-0472">Membrane</keyword>